<dbReference type="PROSITE" id="PS51450">
    <property type="entry name" value="LRR"/>
    <property type="match status" value="1"/>
</dbReference>
<dbReference type="Pfam" id="PF23282">
    <property type="entry name" value="WHD_ROQ1"/>
    <property type="match status" value="1"/>
</dbReference>
<dbReference type="SUPFAM" id="SSF52058">
    <property type="entry name" value="L domain-like"/>
    <property type="match status" value="1"/>
</dbReference>
<keyword evidence="1" id="KW-0433">Leucine-rich repeat</keyword>
<evidence type="ECO:0000313" key="5">
    <source>
        <dbReference type="EMBL" id="KAF5793859.1"/>
    </source>
</evidence>
<dbReference type="InterPro" id="IPR058192">
    <property type="entry name" value="WHD_ROQ1-like"/>
</dbReference>
<proteinExistence type="predicted"/>
<keyword evidence="2" id="KW-0677">Repeat</keyword>
<dbReference type="InterPro" id="IPR036390">
    <property type="entry name" value="WH_DNA-bd_sf"/>
</dbReference>
<dbReference type="Proteomes" id="UP000215914">
    <property type="component" value="Unassembled WGS sequence"/>
</dbReference>
<dbReference type="Gene3D" id="3.80.10.10">
    <property type="entry name" value="Ribonuclease Inhibitor"/>
    <property type="match status" value="2"/>
</dbReference>
<dbReference type="InterPro" id="IPR027417">
    <property type="entry name" value="P-loop_NTPase"/>
</dbReference>
<dbReference type="Pfam" id="PF00931">
    <property type="entry name" value="NB-ARC"/>
    <property type="match status" value="1"/>
</dbReference>
<dbReference type="SUPFAM" id="SSF52540">
    <property type="entry name" value="P-loop containing nucleoside triphosphate hydrolases"/>
    <property type="match status" value="1"/>
</dbReference>
<name>A0A9K3ICU9_HELAN</name>
<dbReference type="Gene3D" id="3.40.50.300">
    <property type="entry name" value="P-loop containing nucleotide triphosphate hydrolases"/>
    <property type="match status" value="1"/>
</dbReference>
<comment type="caution">
    <text evidence="5">The sequence shown here is derived from an EMBL/GenBank/DDBJ whole genome shotgun (WGS) entry which is preliminary data.</text>
</comment>
<dbReference type="InterPro" id="IPR002182">
    <property type="entry name" value="NB-ARC"/>
</dbReference>
<dbReference type="EMBL" id="MNCJ02000323">
    <property type="protein sequence ID" value="KAF5793859.1"/>
    <property type="molecule type" value="Genomic_DNA"/>
</dbReference>
<gene>
    <name evidence="5" type="ORF">HanXRQr2_Chr08g0321661</name>
</gene>
<feature type="domain" description="NB-ARC" evidence="3">
    <location>
        <begin position="40"/>
        <end position="204"/>
    </location>
</feature>
<reference evidence="5" key="2">
    <citation type="submission" date="2020-06" db="EMBL/GenBank/DDBJ databases">
        <title>Helianthus annuus Genome sequencing and assembly Release 2.</title>
        <authorList>
            <person name="Gouzy J."/>
            <person name="Langlade N."/>
            <person name="Munos S."/>
        </authorList>
    </citation>
    <scope>NUCLEOTIDE SEQUENCE</scope>
    <source>
        <tissue evidence="5">Leaves</tissue>
    </source>
</reference>
<sequence>MCRHESNGIEEIVDDVSDNLLSLSSNVDEDLIGIKIPLKELRSHLEVGKGGVRMIGIWGMGGAGKTTLASSIYDQISGMFDGCCFVDNIREKSSKYGFEILQEKLLSDILKQKDMKVERVAKGKQMIKSNLCNRNVLIVLDDVDHPDQLKMLAGSHDWFGEGSRIIVTTRDEHVLNAHKVNVIYKIRLLHDDEALELFCKHAPQQDYIPKEEYEMLSKEVVSYAGGLPLALKVLGSFLCDKDINQWRSALARLKDIPEEDILGKLKISYDGLKPMEKELFLDIACFHRGGTMEEAMVSLDACGFHPIIGIKVLMQKSLVTLSRNGPLRLRIPAMFDMHDLVQEMGHYIAQGEHRDNPEKHSRIWREKDILSICSMYPTMNSDKIEALDLYTKMGYPPHLPQVVATMKNLRSIYWRSYPPQLLQANFQPAMLCCLILQYSSQEQLWKGRKHLPNLKVLDLTSSSFLIKTPDLGGLPRLERMILRHCSCLKEIHPSTGYHESLVFLDLHKCSNLEMFPQITHMPKLMTLILSGCSRLLKFPDIQNNLDSLVDISLRDSRMIEVLPSSIVQYCTNLISLDLSNCVNLKSIEFDFCDFKKMEKLHLSNLRLQKMDQLFVNSNFLPPFLTSLSLRSVPILYWPDIPSDIICELSNLQVLDLSKNRFSRIPLNLMQLPRLKFLDISLCKNLVELPDLPPSIAVLDANRCDSLVIKDFPTTYKWLWKVTLGYQVRGGENVLQSVFQENTIEDHFMSFHRDSIDISRALGFDISTRSFAYETFTLQLPRNWFSDYSGFLILFSLMEIPDVIITIKQEMQIINLVR</sequence>
<dbReference type="GO" id="GO:0043531">
    <property type="term" value="F:ADP binding"/>
    <property type="evidence" value="ECO:0007669"/>
    <property type="project" value="InterPro"/>
</dbReference>
<dbReference type="PANTHER" id="PTHR11017">
    <property type="entry name" value="LEUCINE-RICH REPEAT-CONTAINING PROTEIN"/>
    <property type="match status" value="1"/>
</dbReference>
<dbReference type="PRINTS" id="PR00364">
    <property type="entry name" value="DISEASERSIST"/>
</dbReference>
<dbReference type="AlphaFoldDB" id="A0A9K3ICU9"/>
<feature type="domain" description="Disease resistance protein Roq1-like winged-helix" evidence="4">
    <location>
        <begin position="276"/>
        <end position="348"/>
    </location>
</feature>
<dbReference type="InterPro" id="IPR001611">
    <property type="entry name" value="Leu-rich_rpt"/>
</dbReference>
<accession>A0A9K3ICU9</accession>
<evidence type="ECO:0000259" key="3">
    <source>
        <dbReference type="Pfam" id="PF00931"/>
    </source>
</evidence>
<dbReference type="PANTHER" id="PTHR11017:SF340">
    <property type="entry name" value="NB-ARC-RELATED"/>
    <property type="match status" value="1"/>
</dbReference>
<organism evidence="5 6">
    <name type="scientific">Helianthus annuus</name>
    <name type="common">Common sunflower</name>
    <dbReference type="NCBI Taxonomy" id="4232"/>
    <lineage>
        <taxon>Eukaryota</taxon>
        <taxon>Viridiplantae</taxon>
        <taxon>Streptophyta</taxon>
        <taxon>Embryophyta</taxon>
        <taxon>Tracheophyta</taxon>
        <taxon>Spermatophyta</taxon>
        <taxon>Magnoliopsida</taxon>
        <taxon>eudicotyledons</taxon>
        <taxon>Gunneridae</taxon>
        <taxon>Pentapetalae</taxon>
        <taxon>asterids</taxon>
        <taxon>campanulids</taxon>
        <taxon>Asterales</taxon>
        <taxon>Asteraceae</taxon>
        <taxon>Asteroideae</taxon>
        <taxon>Heliantheae alliance</taxon>
        <taxon>Heliantheae</taxon>
        <taxon>Helianthus</taxon>
    </lineage>
</organism>
<evidence type="ECO:0000259" key="4">
    <source>
        <dbReference type="Pfam" id="PF23282"/>
    </source>
</evidence>
<evidence type="ECO:0000256" key="1">
    <source>
        <dbReference type="ARBA" id="ARBA00022614"/>
    </source>
</evidence>
<evidence type="ECO:0000313" key="6">
    <source>
        <dbReference type="Proteomes" id="UP000215914"/>
    </source>
</evidence>
<dbReference type="SUPFAM" id="SSF46785">
    <property type="entry name" value="Winged helix' DNA-binding domain"/>
    <property type="match status" value="1"/>
</dbReference>
<dbReference type="GO" id="GO:0016787">
    <property type="term" value="F:hydrolase activity"/>
    <property type="evidence" value="ECO:0007669"/>
    <property type="project" value="UniProtKB-KW"/>
</dbReference>
<keyword evidence="5" id="KW-0378">Hydrolase</keyword>
<protein>
    <submittedName>
        <fullName evidence="5">P-loop containing nucleoside triphosphate hydrolase, leucine-rich repeat domain superfamily</fullName>
    </submittedName>
</protein>
<dbReference type="Gene3D" id="1.10.8.430">
    <property type="entry name" value="Helical domain of apoptotic protease-activating factors"/>
    <property type="match status" value="1"/>
</dbReference>
<dbReference type="InterPro" id="IPR042197">
    <property type="entry name" value="Apaf_helical"/>
</dbReference>
<keyword evidence="6" id="KW-1185">Reference proteome</keyword>
<dbReference type="GO" id="GO:0006952">
    <property type="term" value="P:defense response"/>
    <property type="evidence" value="ECO:0007669"/>
    <property type="project" value="InterPro"/>
</dbReference>
<dbReference type="Gramene" id="mRNA:HanXRQr2_Chr08g0321661">
    <property type="protein sequence ID" value="mRNA:HanXRQr2_Chr08g0321661"/>
    <property type="gene ID" value="HanXRQr2_Chr08g0321661"/>
</dbReference>
<dbReference type="InterPro" id="IPR044974">
    <property type="entry name" value="Disease_R_plants"/>
</dbReference>
<evidence type="ECO:0000256" key="2">
    <source>
        <dbReference type="ARBA" id="ARBA00022737"/>
    </source>
</evidence>
<reference evidence="5" key="1">
    <citation type="journal article" date="2017" name="Nature">
        <title>The sunflower genome provides insights into oil metabolism, flowering and Asterid evolution.</title>
        <authorList>
            <person name="Badouin H."/>
            <person name="Gouzy J."/>
            <person name="Grassa C.J."/>
            <person name="Murat F."/>
            <person name="Staton S.E."/>
            <person name="Cottret L."/>
            <person name="Lelandais-Briere C."/>
            <person name="Owens G.L."/>
            <person name="Carrere S."/>
            <person name="Mayjonade B."/>
            <person name="Legrand L."/>
            <person name="Gill N."/>
            <person name="Kane N.C."/>
            <person name="Bowers J.E."/>
            <person name="Hubner S."/>
            <person name="Bellec A."/>
            <person name="Berard A."/>
            <person name="Berges H."/>
            <person name="Blanchet N."/>
            <person name="Boniface M.C."/>
            <person name="Brunel D."/>
            <person name="Catrice O."/>
            <person name="Chaidir N."/>
            <person name="Claudel C."/>
            <person name="Donnadieu C."/>
            <person name="Faraut T."/>
            <person name="Fievet G."/>
            <person name="Helmstetter N."/>
            <person name="King M."/>
            <person name="Knapp S.J."/>
            <person name="Lai Z."/>
            <person name="Le Paslier M.C."/>
            <person name="Lippi Y."/>
            <person name="Lorenzon L."/>
            <person name="Mandel J.R."/>
            <person name="Marage G."/>
            <person name="Marchand G."/>
            <person name="Marquand E."/>
            <person name="Bret-Mestries E."/>
            <person name="Morien E."/>
            <person name="Nambeesan S."/>
            <person name="Nguyen T."/>
            <person name="Pegot-Espagnet P."/>
            <person name="Pouilly N."/>
            <person name="Raftis F."/>
            <person name="Sallet E."/>
            <person name="Schiex T."/>
            <person name="Thomas J."/>
            <person name="Vandecasteele C."/>
            <person name="Vares D."/>
            <person name="Vear F."/>
            <person name="Vautrin S."/>
            <person name="Crespi M."/>
            <person name="Mangin B."/>
            <person name="Burke J.M."/>
            <person name="Salse J."/>
            <person name="Munos S."/>
            <person name="Vincourt P."/>
            <person name="Rieseberg L.H."/>
            <person name="Langlade N.B."/>
        </authorList>
    </citation>
    <scope>NUCLEOTIDE SEQUENCE</scope>
    <source>
        <tissue evidence="5">Leaves</tissue>
    </source>
</reference>
<dbReference type="InterPro" id="IPR032675">
    <property type="entry name" value="LRR_dom_sf"/>
</dbReference>